<evidence type="ECO:0000313" key="3">
    <source>
        <dbReference type="EMBL" id="KAG2311984.1"/>
    </source>
</evidence>
<evidence type="ECO:0008006" key="5">
    <source>
        <dbReference type="Google" id="ProtNLM"/>
    </source>
</evidence>
<dbReference type="AlphaFoldDB" id="A0A8X7VIE4"/>
<evidence type="ECO:0000313" key="4">
    <source>
        <dbReference type="Proteomes" id="UP000886595"/>
    </source>
</evidence>
<gene>
    <name evidence="3" type="ORF">Bca52824_023541</name>
</gene>
<evidence type="ECO:0000256" key="2">
    <source>
        <dbReference type="SAM" id="Phobius"/>
    </source>
</evidence>
<feature type="transmembrane region" description="Helical" evidence="2">
    <location>
        <begin position="121"/>
        <end position="152"/>
    </location>
</feature>
<reference evidence="3 4" key="1">
    <citation type="submission" date="2020-02" db="EMBL/GenBank/DDBJ databases">
        <authorList>
            <person name="Ma Q."/>
            <person name="Huang Y."/>
            <person name="Song X."/>
            <person name="Pei D."/>
        </authorList>
    </citation>
    <scope>NUCLEOTIDE SEQUENCE [LARGE SCALE GENOMIC DNA]</scope>
    <source>
        <strain evidence="3">Sxm20200214</strain>
        <tissue evidence="3">Leaf</tissue>
    </source>
</reference>
<keyword evidence="2" id="KW-0472">Membrane</keyword>
<sequence>MERSPLRNVREEPREEGEIQIKENVLRSVQEEEEHITKPIPSSVAQPETNLAQTGPSEVDEEQVNMEGTWENEGIDNDFRNLMGGEEKDKSLDGASGFAEENNSIGNVDQLKKVEKLWEKFVIVDFLVSNVLISSLTIFGFLFISSFFIVGLPMLVSSLSKMKYWKKNGYYAYYYRFLALISDDTVCLCLLLLHRMDHSQQTISLSGFINPVTEIELRYYNGYGVLLHGGTGG</sequence>
<keyword evidence="2" id="KW-1133">Transmembrane helix</keyword>
<proteinExistence type="predicted"/>
<feature type="transmembrane region" description="Helical" evidence="2">
    <location>
        <begin position="172"/>
        <end position="193"/>
    </location>
</feature>
<organism evidence="3 4">
    <name type="scientific">Brassica carinata</name>
    <name type="common">Ethiopian mustard</name>
    <name type="synonym">Abyssinian cabbage</name>
    <dbReference type="NCBI Taxonomy" id="52824"/>
    <lineage>
        <taxon>Eukaryota</taxon>
        <taxon>Viridiplantae</taxon>
        <taxon>Streptophyta</taxon>
        <taxon>Embryophyta</taxon>
        <taxon>Tracheophyta</taxon>
        <taxon>Spermatophyta</taxon>
        <taxon>Magnoliopsida</taxon>
        <taxon>eudicotyledons</taxon>
        <taxon>Gunneridae</taxon>
        <taxon>Pentapetalae</taxon>
        <taxon>rosids</taxon>
        <taxon>malvids</taxon>
        <taxon>Brassicales</taxon>
        <taxon>Brassicaceae</taxon>
        <taxon>Brassiceae</taxon>
        <taxon>Brassica</taxon>
    </lineage>
</organism>
<feature type="compositionally biased region" description="Polar residues" evidence="1">
    <location>
        <begin position="43"/>
        <end position="56"/>
    </location>
</feature>
<accession>A0A8X7VIE4</accession>
<keyword evidence="2" id="KW-0812">Transmembrane</keyword>
<dbReference type="EMBL" id="JAAMPC010000005">
    <property type="protein sequence ID" value="KAG2311984.1"/>
    <property type="molecule type" value="Genomic_DNA"/>
</dbReference>
<protein>
    <recommendedName>
        <fullName evidence="5">Transmembrane protein</fullName>
    </recommendedName>
</protein>
<feature type="region of interest" description="Disordered" evidence="1">
    <location>
        <begin position="29"/>
        <end position="63"/>
    </location>
</feature>
<name>A0A8X7VIE4_BRACI</name>
<comment type="caution">
    <text evidence="3">The sequence shown here is derived from an EMBL/GenBank/DDBJ whole genome shotgun (WGS) entry which is preliminary data.</text>
</comment>
<keyword evidence="4" id="KW-1185">Reference proteome</keyword>
<evidence type="ECO:0000256" key="1">
    <source>
        <dbReference type="SAM" id="MobiDB-lite"/>
    </source>
</evidence>
<dbReference type="Proteomes" id="UP000886595">
    <property type="component" value="Unassembled WGS sequence"/>
</dbReference>